<dbReference type="Pfam" id="PF10982">
    <property type="entry name" value="DUF2789"/>
    <property type="match status" value="1"/>
</dbReference>
<keyword evidence="2" id="KW-1185">Reference proteome</keyword>
<evidence type="ECO:0000313" key="1">
    <source>
        <dbReference type="EMBL" id="MCQ8896762.1"/>
    </source>
</evidence>
<proteinExistence type="predicted"/>
<organism evidence="1 2">
    <name type="scientific">Limnobacter humi</name>
    <dbReference type="NCBI Taxonomy" id="1778671"/>
    <lineage>
        <taxon>Bacteria</taxon>
        <taxon>Pseudomonadati</taxon>
        <taxon>Pseudomonadota</taxon>
        <taxon>Betaproteobacteria</taxon>
        <taxon>Burkholderiales</taxon>
        <taxon>Burkholderiaceae</taxon>
        <taxon>Limnobacter</taxon>
    </lineage>
</organism>
<dbReference type="Proteomes" id="UP001204142">
    <property type="component" value="Unassembled WGS sequence"/>
</dbReference>
<dbReference type="Gene3D" id="1.10.10.1130">
    <property type="entry name" value="Uncharacterised protein PF10982, DUF2789"/>
    <property type="match status" value="1"/>
</dbReference>
<protein>
    <submittedName>
        <fullName evidence="1">DUF2789 domain-containing protein</fullName>
    </submittedName>
</protein>
<gene>
    <name evidence="1" type="ORF">NQT62_09995</name>
</gene>
<dbReference type="RefSeq" id="WP_256764556.1">
    <property type="nucleotide sequence ID" value="NZ_JANIGO010000003.1"/>
</dbReference>
<dbReference type="InterPro" id="IPR021250">
    <property type="entry name" value="DUF2789"/>
</dbReference>
<dbReference type="InterPro" id="IPR038086">
    <property type="entry name" value="DUF2789_sf"/>
</dbReference>
<dbReference type="EMBL" id="JANIGO010000003">
    <property type="protein sequence ID" value="MCQ8896762.1"/>
    <property type="molecule type" value="Genomic_DNA"/>
</dbReference>
<comment type="caution">
    <text evidence="1">The sequence shown here is derived from an EMBL/GenBank/DDBJ whole genome shotgun (WGS) entry which is preliminary data.</text>
</comment>
<accession>A0ABT1WGV3</accession>
<evidence type="ECO:0000313" key="2">
    <source>
        <dbReference type="Proteomes" id="UP001204142"/>
    </source>
</evidence>
<sequence>MDSHHHSFTALFKHLGLDAEPDQIAEFLRMHSPLPEDIRVERAPFWSASQAAFLREGLEQDSEWAEMIDQLSAALRKPQ</sequence>
<reference evidence="1 2" key="1">
    <citation type="submission" date="2022-07" db="EMBL/GenBank/DDBJ databases">
        <authorList>
            <person name="Xamxidin M."/>
            <person name="Wu M."/>
        </authorList>
    </citation>
    <scope>NUCLEOTIDE SEQUENCE [LARGE SCALE GENOMIC DNA]</scope>
    <source>
        <strain evidence="1 2">NBRC 111650</strain>
    </source>
</reference>
<name>A0ABT1WGV3_9BURK</name>